<name>A0ABM8W4W5_GIGMA</name>
<evidence type="ECO:0000256" key="1">
    <source>
        <dbReference type="SAM" id="MobiDB-lite"/>
    </source>
</evidence>
<comment type="caution">
    <text evidence="2">The sequence shown here is derived from an EMBL/GenBank/DDBJ whole genome shotgun (WGS) entry which is preliminary data.</text>
</comment>
<organism evidence="2 3">
    <name type="scientific">Gigaspora margarita</name>
    <dbReference type="NCBI Taxonomy" id="4874"/>
    <lineage>
        <taxon>Eukaryota</taxon>
        <taxon>Fungi</taxon>
        <taxon>Fungi incertae sedis</taxon>
        <taxon>Mucoromycota</taxon>
        <taxon>Glomeromycotina</taxon>
        <taxon>Glomeromycetes</taxon>
        <taxon>Diversisporales</taxon>
        <taxon>Gigasporaceae</taxon>
        <taxon>Gigaspora</taxon>
    </lineage>
</organism>
<sequence length="158" mass="17906">MEYANQTININITENDSNNINNANNIQMMDIDHTNIESEKGDNFKNILYNYEKNNESMDEGILPTRKPATIPTTVPTIRKAAHKRTLYEDEIININLQGVKNPNKVTGRGRPPKRRYLSSVEKEQSARGGSKTRGSYKCRVCQQVGHNAAFHKGTRSN</sequence>
<gene>
    <name evidence="2" type="ORF">GMARGA_LOCUS3379</name>
</gene>
<evidence type="ECO:0000313" key="2">
    <source>
        <dbReference type="EMBL" id="CAG8525742.1"/>
    </source>
</evidence>
<feature type="region of interest" description="Disordered" evidence="1">
    <location>
        <begin position="102"/>
        <end position="136"/>
    </location>
</feature>
<protein>
    <submittedName>
        <fullName evidence="2">41191_t:CDS:1</fullName>
    </submittedName>
</protein>
<reference evidence="2 3" key="1">
    <citation type="submission" date="2021-06" db="EMBL/GenBank/DDBJ databases">
        <authorList>
            <person name="Kallberg Y."/>
            <person name="Tangrot J."/>
            <person name="Rosling A."/>
        </authorList>
    </citation>
    <scope>NUCLEOTIDE SEQUENCE [LARGE SCALE GENOMIC DNA]</scope>
    <source>
        <strain evidence="2 3">120-4 pot B 10/14</strain>
    </source>
</reference>
<dbReference type="EMBL" id="CAJVQB010001204">
    <property type="protein sequence ID" value="CAG8525742.1"/>
    <property type="molecule type" value="Genomic_DNA"/>
</dbReference>
<evidence type="ECO:0000313" key="3">
    <source>
        <dbReference type="Proteomes" id="UP000789901"/>
    </source>
</evidence>
<accession>A0ABM8W4W5</accession>
<keyword evidence="3" id="KW-1185">Reference proteome</keyword>
<dbReference type="Proteomes" id="UP000789901">
    <property type="component" value="Unassembled WGS sequence"/>
</dbReference>
<proteinExistence type="predicted"/>